<dbReference type="InterPro" id="IPR036844">
    <property type="entry name" value="Hint_dom_sf"/>
</dbReference>
<dbReference type="RefSeq" id="WP_252849391.1">
    <property type="nucleotide sequence ID" value="NZ_BAPW01000028.1"/>
</dbReference>
<dbReference type="Gene3D" id="2.160.20.20">
    <property type="match status" value="1"/>
</dbReference>
<evidence type="ECO:0000313" key="2">
    <source>
        <dbReference type="EMBL" id="MCO6160173.1"/>
    </source>
</evidence>
<comment type="caution">
    <text evidence="2">The sequence shown here is derived from an EMBL/GenBank/DDBJ whole genome shotgun (WGS) entry which is preliminary data.</text>
</comment>
<dbReference type="InterPro" id="IPR028992">
    <property type="entry name" value="Hedgehog/Intein_dom"/>
</dbReference>
<protein>
    <submittedName>
        <fullName evidence="2">Hint domain-containing protein</fullName>
    </submittedName>
</protein>
<accession>A0ABT1CH33</accession>
<dbReference type="Proteomes" id="UP001523401">
    <property type="component" value="Unassembled WGS sequence"/>
</dbReference>
<evidence type="ECO:0000313" key="3">
    <source>
        <dbReference type="Proteomes" id="UP001523401"/>
    </source>
</evidence>
<proteinExistence type="predicted"/>
<keyword evidence="3" id="KW-1185">Reference proteome</keyword>
<gene>
    <name evidence="2" type="ORF">NF685_09045</name>
</gene>
<dbReference type="EMBL" id="JAMXQU010000005">
    <property type="protein sequence ID" value="MCO6160173.1"/>
    <property type="molecule type" value="Genomic_DNA"/>
</dbReference>
<dbReference type="SUPFAM" id="SSF51294">
    <property type="entry name" value="Hedgehog/intein (Hint) domain"/>
    <property type="match status" value="1"/>
</dbReference>
<reference evidence="2 3" key="1">
    <citation type="submission" date="2022-06" db="EMBL/GenBank/DDBJ databases">
        <title>Whole-genome of Asaia lannensis strain LMG 27011T.</title>
        <authorList>
            <person name="Sombolestani A."/>
        </authorList>
    </citation>
    <scope>NUCLEOTIDE SEQUENCE [LARGE SCALE GENOMIC DNA]</scope>
    <source>
        <strain evidence="2 3">NBRC 102526</strain>
    </source>
</reference>
<dbReference type="Pfam" id="PF13403">
    <property type="entry name" value="Hint_2"/>
    <property type="match status" value="1"/>
</dbReference>
<dbReference type="InterPro" id="IPR012332">
    <property type="entry name" value="Autotransporter_pectin_lyase_C"/>
</dbReference>
<name>A0ABT1CH33_9PROT</name>
<feature type="domain" description="Hint" evidence="1">
    <location>
        <begin position="390"/>
        <end position="499"/>
    </location>
</feature>
<dbReference type="SMART" id="SM00306">
    <property type="entry name" value="HintN"/>
    <property type="match status" value="1"/>
</dbReference>
<organism evidence="2 3">
    <name type="scientific">Asaia lannensis NBRC 102526</name>
    <dbReference type="NCBI Taxonomy" id="1307926"/>
    <lineage>
        <taxon>Bacteria</taxon>
        <taxon>Pseudomonadati</taxon>
        <taxon>Pseudomonadota</taxon>
        <taxon>Alphaproteobacteria</taxon>
        <taxon>Acetobacterales</taxon>
        <taxon>Acetobacteraceae</taxon>
        <taxon>Asaia</taxon>
    </lineage>
</organism>
<sequence length="738" mass="76259">MGITSAGMSGNASITKIGPTTYRVLSGATLITTGVNYTTTNAYVAGLGAGGTNNPAMLIGSAASVAYGATAVSGGVVLAGGKGSAAGGTAYDSGGFAAINDGVVSGATIGAQGGVLASKMSNYGGAAGLVVDVHVQSGGVGLAGGGFTLKGQSFVGPGVISASKFDIGSTEALASGGTDIGSIVGGTQIVSAGGSAVGTLFSAGTQLLGAGAFASNCIASAGGLIHVGSGATALSTTLGSGGNLLADGGARMTLLSVRAAAAATLDARSYLMSAVIAAGGTLTVNSGATLTNAVISGICEEGHGPGGLLVVQSGAVLKGISIGWKGRIDVDTLNWTDGQRIVYGNSTISIVNAAGQVVWSADVRGTAGNAASDYHLERDPTDGSTIIVYDKCFLRGTMILTERGEIAVENLVVGDRVAAYVEGATEYRKVIWLGHRSTIVRTWLDDDEAGYPVRILRNALSEGVPHKDLLVTPEHAMYLNGAFVPARMLVNGRSIYYDRTITHFDYYHVETDAHSILWADGALSESYLDTGDRKRFAEPGAVVHLLNASENTWEDNAAASLRVDRGFVEPLHASLTHRAAFLNLGQTVQIPEVIEDPDLHLIDESGRVMRKMRVVNRSSVFMLPPDAKRVRIVSRVSRPSDVVGPFHDDRRRLGVLIGDIQIWEADRTRYMADHLHNETLEGWSNIEDGHQRWTTGAAMLDLSDRQSDAVCIVAIEVLAGGPYLVQAPPTELFGAQVG</sequence>
<dbReference type="InterPro" id="IPR003587">
    <property type="entry name" value="Hint_dom_N"/>
</dbReference>
<evidence type="ECO:0000259" key="1">
    <source>
        <dbReference type="SMART" id="SM00306"/>
    </source>
</evidence>